<evidence type="ECO:0000313" key="2">
    <source>
        <dbReference type="Ensembl" id="ENSMPUP00000001851.1"/>
    </source>
</evidence>
<protein>
    <submittedName>
        <fullName evidence="2">Uncharacterized protein</fullName>
    </submittedName>
</protein>
<dbReference type="InParanoid" id="M3XS01"/>
<accession>M3XS01</accession>
<feature type="region of interest" description="Disordered" evidence="1">
    <location>
        <begin position="1"/>
        <end position="54"/>
    </location>
</feature>
<dbReference type="AlphaFoldDB" id="M3XS01"/>
<name>M3XS01_MUSPF</name>
<reference evidence="2" key="1">
    <citation type="submission" date="2024-06" db="UniProtKB">
        <authorList>
            <consortium name="Ensembl"/>
        </authorList>
    </citation>
    <scope>IDENTIFICATION</scope>
</reference>
<dbReference type="Ensembl" id="ENSMPUT00000001887.1">
    <property type="protein sequence ID" value="ENSMPUP00000001851.1"/>
    <property type="gene ID" value="ENSMPUG00000001866.1"/>
</dbReference>
<feature type="compositionally biased region" description="Acidic residues" evidence="1">
    <location>
        <begin position="35"/>
        <end position="44"/>
    </location>
</feature>
<evidence type="ECO:0000256" key="1">
    <source>
        <dbReference type="SAM" id="MobiDB-lite"/>
    </source>
</evidence>
<sequence>MLCRSRHQSSGKRHKIPDMLHHQDTSALRGHGQEGPEEDLEEGELASGMRPSRRSTFSAAILRGTLANLPPLPPTSRGRLLESS</sequence>
<feature type="compositionally biased region" description="Basic residues" evidence="1">
    <location>
        <begin position="1"/>
        <end position="15"/>
    </location>
</feature>
<dbReference type="HOGENOM" id="CLU_2526886_0_0_1"/>
<dbReference type="EMBL" id="AEYP01014025">
    <property type="status" value="NOT_ANNOTATED_CDS"/>
    <property type="molecule type" value="Genomic_DNA"/>
</dbReference>
<organism evidence="2">
    <name type="scientific">Mustela putorius furo</name>
    <name type="common">European domestic ferret</name>
    <name type="synonym">Mustela furo</name>
    <dbReference type="NCBI Taxonomy" id="9669"/>
    <lineage>
        <taxon>Eukaryota</taxon>
        <taxon>Metazoa</taxon>
        <taxon>Chordata</taxon>
        <taxon>Craniata</taxon>
        <taxon>Vertebrata</taxon>
        <taxon>Euteleostomi</taxon>
        <taxon>Mammalia</taxon>
        <taxon>Eutheria</taxon>
        <taxon>Laurasiatheria</taxon>
        <taxon>Carnivora</taxon>
        <taxon>Caniformia</taxon>
        <taxon>Musteloidea</taxon>
        <taxon>Mustelidae</taxon>
        <taxon>Mustelinae</taxon>
        <taxon>Mustela</taxon>
    </lineage>
</organism>
<proteinExistence type="predicted"/>